<dbReference type="PANTHER" id="PTHR42680">
    <property type="entry name" value="DCTP DEAMINASE"/>
    <property type="match status" value="1"/>
</dbReference>
<dbReference type="GO" id="GO:0006229">
    <property type="term" value="P:dUTP biosynthetic process"/>
    <property type="evidence" value="ECO:0007669"/>
    <property type="project" value="InterPro"/>
</dbReference>
<dbReference type="PANTHER" id="PTHR42680:SF3">
    <property type="entry name" value="DCTP DEAMINASE"/>
    <property type="match status" value="1"/>
</dbReference>
<name>A0A5A9ZFZ2_9RHOB</name>
<dbReference type="AlphaFoldDB" id="A0A5A9ZFZ2"/>
<gene>
    <name evidence="3" type="primary">dcd</name>
    <name evidence="3" type="ORF">FLO80_10520</name>
</gene>
<dbReference type="InterPro" id="IPR036157">
    <property type="entry name" value="dUTPase-like_sf"/>
</dbReference>
<dbReference type="NCBIfam" id="TIGR02274">
    <property type="entry name" value="dCTP_deam"/>
    <property type="match status" value="1"/>
</dbReference>
<dbReference type="InterPro" id="IPR033704">
    <property type="entry name" value="dUTPase_trimeric"/>
</dbReference>
<reference evidence="3 4" key="1">
    <citation type="submission" date="2019-07" db="EMBL/GenBank/DDBJ databases">
        <title>Aquicoccus porphyridii gen. nov., sp. nov., isolated from a small marine red alga, Porphyridium marinum.</title>
        <authorList>
            <person name="Liu L."/>
        </authorList>
    </citation>
    <scope>NUCLEOTIDE SEQUENCE [LARGE SCALE GENOMIC DNA]</scope>
    <source>
        <strain evidence="3 4">L1 8-17</strain>
    </source>
</reference>
<evidence type="ECO:0000256" key="2">
    <source>
        <dbReference type="ARBA" id="ARBA00023080"/>
    </source>
</evidence>
<dbReference type="RefSeq" id="WP_111368162.1">
    <property type="nucleotide sequence ID" value="NZ_VINQ01000006.1"/>
</dbReference>
<sequence length="202" mass="22664">MSLLTREELRARINSGKEGQIFMDPLLGDDQVGAVSVDLRLGYDFLVSVLNQRPSISLHPDHDHSGPEVFFQSTRRDLGDVFLIHPGQTVLATSLEYVGLPLDVYADIISRSSYHRLGISINSMFQPGFRGCVSLELFNHSNVPIELVVGSRVVQARFFRNEQAEAYMNPGQRRKYIGHVRPTISRASRDEDLPLLASLSKK</sequence>
<dbReference type="SUPFAM" id="SSF51283">
    <property type="entry name" value="dUTPase-like"/>
    <property type="match status" value="1"/>
</dbReference>
<evidence type="ECO:0000313" key="4">
    <source>
        <dbReference type="Proteomes" id="UP000325291"/>
    </source>
</evidence>
<keyword evidence="4" id="KW-1185">Reference proteome</keyword>
<dbReference type="Gene3D" id="2.70.40.10">
    <property type="match status" value="1"/>
</dbReference>
<proteinExistence type="predicted"/>
<dbReference type="GO" id="GO:0015949">
    <property type="term" value="P:nucleobase-containing small molecule interconversion"/>
    <property type="evidence" value="ECO:0007669"/>
    <property type="project" value="TreeGrafter"/>
</dbReference>
<dbReference type="Pfam" id="PF22769">
    <property type="entry name" value="DCD"/>
    <property type="match status" value="1"/>
</dbReference>
<dbReference type="CDD" id="cd07557">
    <property type="entry name" value="trimeric_dUTPase"/>
    <property type="match status" value="1"/>
</dbReference>
<evidence type="ECO:0000313" key="3">
    <source>
        <dbReference type="EMBL" id="KAA0916151.1"/>
    </source>
</evidence>
<dbReference type="EMBL" id="VINQ01000006">
    <property type="protein sequence ID" value="KAA0916151.1"/>
    <property type="molecule type" value="Genomic_DNA"/>
</dbReference>
<dbReference type="InterPro" id="IPR011962">
    <property type="entry name" value="dCTP_deaminase"/>
</dbReference>
<evidence type="ECO:0000256" key="1">
    <source>
        <dbReference type="ARBA" id="ARBA00022801"/>
    </source>
</evidence>
<protein>
    <submittedName>
        <fullName evidence="3">dCTP deaminase</fullName>
        <ecNumber evidence="3">3.5.4.13</ecNumber>
    </submittedName>
</protein>
<organism evidence="3 4">
    <name type="scientific">Aquicoccus porphyridii</name>
    <dbReference type="NCBI Taxonomy" id="1852029"/>
    <lineage>
        <taxon>Bacteria</taxon>
        <taxon>Pseudomonadati</taxon>
        <taxon>Pseudomonadota</taxon>
        <taxon>Alphaproteobacteria</taxon>
        <taxon>Rhodobacterales</taxon>
        <taxon>Paracoccaceae</taxon>
        <taxon>Aquicoccus</taxon>
    </lineage>
</organism>
<keyword evidence="1 3" id="KW-0378">Hydrolase</keyword>
<accession>A0A5A9ZFZ2</accession>
<dbReference type="EC" id="3.5.4.13" evidence="3"/>
<dbReference type="Proteomes" id="UP000325291">
    <property type="component" value="Unassembled WGS sequence"/>
</dbReference>
<keyword evidence="2" id="KW-0546">Nucleotide metabolism</keyword>
<dbReference type="GO" id="GO:0008829">
    <property type="term" value="F:dCTP deaminase activity"/>
    <property type="evidence" value="ECO:0007669"/>
    <property type="project" value="UniProtKB-EC"/>
</dbReference>
<comment type="caution">
    <text evidence="3">The sequence shown here is derived from an EMBL/GenBank/DDBJ whole genome shotgun (WGS) entry which is preliminary data.</text>
</comment>